<keyword evidence="3" id="KW-1133">Transmembrane helix</keyword>
<dbReference type="InterPro" id="IPR036259">
    <property type="entry name" value="MFS_trans_sf"/>
</dbReference>
<feature type="transmembrane region" description="Helical" evidence="3">
    <location>
        <begin position="282"/>
        <end position="309"/>
    </location>
</feature>
<gene>
    <name evidence="5" type="ORF">MCOS_LOCUS8581</name>
</gene>
<dbReference type="InterPro" id="IPR011701">
    <property type="entry name" value="MFS"/>
</dbReference>
<feature type="transmembrane region" description="Helical" evidence="3">
    <location>
        <begin position="686"/>
        <end position="706"/>
    </location>
</feature>
<dbReference type="SUPFAM" id="SSF103473">
    <property type="entry name" value="MFS general substrate transporter"/>
    <property type="match status" value="1"/>
</dbReference>
<keyword evidence="6" id="KW-1185">Reference proteome</keyword>
<organism evidence="5 6">
    <name type="scientific">Mesocestoides corti</name>
    <name type="common">Flatworm</name>
    <dbReference type="NCBI Taxonomy" id="53468"/>
    <lineage>
        <taxon>Eukaryota</taxon>
        <taxon>Metazoa</taxon>
        <taxon>Spiralia</taxon>
        <taxon>Lophotrochozoa</taxon>
        <taxon>Platyhelminthes</taxon>
        <taxon>Cestoda</taxon>
        <taxon>Eucestoda</taxon>
        <taxon>Cyclophyllidea</taxon>
        <taxon>Mesocestoididae</taxon>
        <taxon>Mesocestoides</taxon>
    </lineage>
</organism>
<feature type="transmembrane region" description="Helical" evidence="3">
    <location>
        <begin position="258"/>
        <end position="276"/>
    </location>
</feature>
<protein>
    <submittedName>
        <fullName evidence="7">MFS domain-containing protein</fullName>
    </submittedName>
</protein>
<sequence>MEPWQLVECTTFPQPSNVSNSNTNRPNTPDSRQEVENQHITVVDQPSDMNHVASEFSFLNYVRTHFSRREFKVFKKQNKNIPMQKSGPDVTFVPDDNPTAFPLEKTKKVSVSDSMIHLRGRVLEAYQRIVEQNFSSSSSNSSTCLDSSSSEDSFYTTATTSQDMSCLSSASSTSEDELSPPEPPDGGWGWIIVIAAFFIQMIDDGVATSFGIFLDDLSEEFGASLSVTSWIGAFGYGIPCLAAPVASMLINKFQCRKVCVVGGLVSSIGCALAFFVQSMLGLVLTFGVLVGLGASLSSTAALIIVSLYFDDRRATATGLSIAGSGVGSFVFAPLVNFLINTYTWRGAMLILSGIFTNIIVCGCLMRPIETGGQRRKRQLLLRMENFAKESGFKLPKVYLQSKDEHIDRRIHLLRKLLTSPQRISSSDSSSESIVDPPFITSDALMEDAVNSQDAHCSSLTDNKNEDSAHLMHSLEPSSSSKPLVNALEINQILSVKPTSPCTGDLNAHETNKNFPQQRLQPLLSSTATSLRNALVLLPPVYGRTKRSIYHRSAAFQSSSEHQSRSVLSMPNLQSSALSLTSSSTSTSSNCLSEHARRFCKQVRRQLRTTVDPSMFWSLSFNMFLLSTLFLFFWCNVTYFFITIYANTQLGISNYLSAMLLAIMGGSDMVGEVAYGWAADQPWSNILYLYTSGVVICGISTMMVPLANSFGALVFYNLIFGFTMAANDSLCTIIVIEFLGLSRLVSGLGFCLFCQGASSIFGPPVIGFIIDSTQSYIVAFTVCGAGVVLAGLVMFPSIIRQYRRRLARHRRQKARRQKAVATADVVEAGDAQTHSSPPHFPPV</sequence>
<evidence type="ECO:0000259" key="4">
    <source>
        <dbReference type="PROSITE" id="PS50850"/>
    </source>
</evidence>
<feature type="transmembrane region" description="Helical" evidence="3">
    <location>
        <begin position="775"/>
        <end position="798"/>
    </location>
</feature>
<feature type="transmembrane region" description="Helical" evidence="3">
    <location>
        <begin position="623"/>
        <end position="645"/>
    </location>
</feature>
<dbReference type="Proteomes" id="UP000267029">
    <property type="component" value="Unassembled WGS sequence"/>
</dbReference>
<evidence type="ECO:0000256" key="2">
    <source>
        <dbReference type="SAM" id="MobiDB-lite"/>
    </source>
</evidence>
<feature type="transmembrane region" description="Helical" evidence="3">
    <location>
        <begin position="747"/>
        <end position="769"/>
    </location>
</feature>
<evidence type="ECO:0000313" key="7">
    <source>
        <dbReference type="WBParaSite" id="MCU_006276-RA"/>
    </source>
</evidence>
<dbReference type="PANTHER" id="PTHR11360">
    <property type="entry name" value="MONOCARBOXYLATE TRANSPORTER"/>
    <property type="match status" value="1"/>
</dbReference>
<feature type="transmembrane region" description="Helical" evidence="3">
    <location>
        <begin position="347"/>
        <end position="368"/>
    </location>
</feature>
<proteinExistence type="predicted"/>
<dbReference type="PROSITE" id="PS50850">
    <property type="entry name" value="MFS"/>
    <property type="match status" value="1"/>
</dbReference>
<feature type="compositionally biased region" description="Polar residues" evidence="2">
    <location>
        <begin position="11"/>
        <end position="30"/>
    </location>
</feature>
<dbReference type="Gene3D" id="1.20.1250.20">
    <property type="entry name" value="MFS general substrate transporter like domains"/>
    <property type="match status" value="2"/>
</dbReference>
<feature type="transmembrane region" description="Helical" evidence="3">
    <location>
        <begin position="233"/>
        <end position="251"/>
    </location>
</feature>
<evidence type="ECO:0000256" key="1">
    <source>
        <dbReference type="ARBA" id="ARBA00004141"/>
    </source>
</evidence>
<feature type="transmembrane region" description="Helical" evidence="3">
    <location>
        <begin position="188"/>
        <end position="213"/>
    </location>
</feature>
<dbReference type="InterPro" id="IPR050327">
    <property type="entry name" value="Proton-linked_MCT"/>
</dbReference>
<feature type="transmembrane region" description="Helical" evidence="3">
    <location>
        <begin position="316"/>
        <end position="335"/>
    </location>
</feature>
<dbReference type="AlphaFoldDB" id="A0A0R3ULM1"/>
<dbReference type="Pfam" id="PF07690">
    <property type="entry name" value="MFS_1"/>
    <property type="match status" value="2"/>
</dbReference>
<feature type="transmembrane region" description="Helical" evidence="3">
    <location>
        <begin position="651"/>
        <end position="674"/>
    </location>
</feature>
<dbReference type="WBParaSite" id="MCU_006276-RA">
    <property type="protein sequence ID" value="MCU_006276-RA"/>
    <property type="gene ID" value="MCU_006276"/>
</dbReference>
<feature type="transmembrane region" description="Helical" evidence="3">
    <location>
        <begin position="712"/>
        <end position="735"/>
    </location>
</feature>
<feature type="domain" description="Major facilitator superfamily (MFS) profile" evidence="4">
    <location>
        <begin position="189"/>
        <end position="801"/>
    </location>
</feature>
<dbReference type="GO" id="GO:0016020">
    <property type="term" value="C:membrane"/>
    <property type="evidence" value="ECO:0007669"/>
    <property type="project" value="UniProtKB-SubCell"/>
</dbReference>
<dbReference type="GO" id="GO:0008028">
    <property type="term" value="F:monocarboxylic acid transmembrane transporter activity"/>
    <property type="evidence" value="ECO:0007669"/>
    <property type="project" value="TreeGrafter"/>
</dbReference>
<dbReference type="OrthoDB" id="6509908at2759"/>
<evidence type="ECO:0000313" key="6">
    <source>
        <dbReference type="Proteomes" id="UP000267029"/>
    </source>
</evidence>
<accession>A0A0R3ULM1</accession>
<dbReference type="STRING" id="53468.A0A0R3ULM1"/>
<keyword evidence="3" id="KW-0812">Transmembrane</keyword>
<dbReference type="InterPro" id="IPR020846">
    <property type="entry name" value="MFS_dom"/>
</dbReference>
<comment type="subcellular location">
    <subcellularLocation>
        <location evidence="1">Membrane</location>
        <topology evidence="1">Multi-pass membrane protein</topology>
    </subcellularLocation>
</comment>
<reference evidence="5 6" key="1">
    <citation type="submission" date="2018-10" db="EMBL/GenBank/DDBJ databases">
        <authorList>
            <consortium name="Pathogen Informatics"/>
        </authorList>
    </citation>
    <scope>NUCLEOTIDE SEQUENCE [LARGE SCALE GENOMIC DNA]</scope>
</reference>
<keyword evidence="3" id="KW-0472">Membrane</keyword>
<feature type="region of interest" description="Disordered" evidence="2">
    <location>
        <begin position="1"/>
        <end position="35"/>
    </location>
</feature>
<dbReference type="EMBL" id="UXSR01005534">
    <property type="protein sequence ID" value="VDD82578.1"/>
    <property type="molecule type" value="Genomic_DNA"/>
</dbReference>
<evidence type="ECO:0000313" key="5">
    <source>
        <dbReference type="EMBL" id="VDD82578.1"/>
    </source>
</evidence>
<dbReference type="PANTHER" id="PTHR11360:SF284">
    <property type="entry name" value="EG:103B4.3 PROTEIN-RELATED"/>
    <property type="match status" value="1"/>
</dbReference>
<name>A0A0R3ULM1_MESCO</name>
<evidence type="ECO:0000256" key="3">
    <source>
        <dbReference type="SAM" id="Phobius"/>
    </source>
</evidence>
<reference evidence="7" key="2">
    <citation type="submission" date="2019-11" db="UniProtKB">
        <authorList>
            <consortium name="WormBaseParasite"/>
        </authorList>
    </citation>
    <scope>IDENTIFICATION</scope>
</reference>